<dbReference type="EMBL" id="WNTK01012230">
    <property type="protein sequence ID" value="KAG9462290.1"/>
    <property type="molecule type" value="Genomic_DNA"/>
</dbReference>
<evidence type="ECO:0000313" key="2">
    <source>
        <dbReference type="Proteomes" id="UP000770717"/>
    </source>
</evidence>
<reference evidence="1" key="1">
    <citation type="thesis" date="2020" institute="ProQuest LLC" country="789 East Eisenhower Parkway, Ann Arbor, MI, USA">
        <title>Comparative Genomics and Chromosome Evolution.</title>
        <authorList>
            <person name="Mudd A.B."/>
        </authorList>
    </citation>
    <scope>NUCLEOTIDE SEQUENCE</scope>
    <source>
        <strain evidence="1">HN-11 Male</strain>
        <tissue evidence="1">Kidney and liver</tissue>
    </source>
</reference>
<gene>
    <name evidence="1" type="ORF">GDO78_014455</name>
</gene>
<accession>A0A8J6BEV4</accession>
<name>A0A8J6BEV4_ELECQ</name>
<dbReference type="Proteomes" id="UP000770717">
    <property type="component" value="Unassembled WGS sequence"/>
</dbReference>
<protein>
    <submittedName>
        <fullName evidence="1">Uncharacterized protein</fullName>
    </submittedName>
</protein>
<sequence length="95" mass="10377">MNNWEECIFYLPCGGRCCDSGRRCCIDSFVVGCARHVSSMYLLQEASSSFPRFVGGAALLFLLRVGHEHPFLLPAVCPTLAVRRALLLDGPALSS</sequence>
<keyword evidence="2" id="KW-1185">Reference proteome</keyword>
<evidence type="ECO:0000313" key="1">
    <source>
        <dbReference type="EMBL" id="KAG9462290.1"/>
    </source>
</evidence>
<proteinExistence type="predicted"/>
<dbReference type="AlphaFoldDB" id="A0A8J6BEV4"/>
<organism evidence="1 2">
    <name type="scientific">Eleutherodactylus coqui</name>
    <name type="common">Puerto Rican coqui</name>
    <dbReference type="NCBI Taxonomy" id="57060"/>
    <lineage>
        <taxon>Eukaryota</taxon>
        <taxon>Metazoa</taxon>
        <taxon>Chordata</taxon>
        <taxon>Craniata</taxon>
        <taxon>Vertebrata</taxon>
        <taxon>Euteleostomi</taxon>
        <taxon>Amphibia</taxon>
        <taxon>Batrachia</taxon>
        <taxon>Anura</taxon>
        <taxon>Neobatrachia</taxon>
        <taxon>Hyloidea</taxon>
        <taxon>Eleutherodactylidae</taxon>
        <taxon>Eleutherodactylinae</taxon>
        <taxon>Eleutherodactylus</taxon>
        <taxon>Eleutherodactylus</taxon>
    </lineage>
</organism>
<comment type="caution">
    <text evidence="1">The sequence shown here is derived from an EMBL/GenBank/DDBJ whole genome shotgun (WGS) entry which is preliminary data.</text>
</comment>